<reference evidence="5" key="1">
    <citation type="submission" date="2025-08" db="UniProtKB">
        <authorList>
            <consortium name="Ensembl"/>
        </authorList>
    </citation>
    <scope>IDENTIFICATION</scope>
</reference>
<evidence type="ECO:0000313" key="5">
    <source>
        <dbReference type="Ensembl" id="ENSCSRP00000006948.1"/>
    </source>
</evidence>
<dbReference type="InterPro" id="IPR032732">
    <property type="entry name" value="SPATA6_N"/>
</dbReference>
<dbReference type="PANTHER" id="PTHR16435:SF3">
    <property type="entry name" value="SPERMATOGENESIS-ASSOCIATED PROTEIN 6"/>
    <property type="match status" value="1"/>
</dbReference>
<feature type="compositionally biased region" description="Polar residues" evidence="3">
    <location>
        <begin position="158"/>
        <end position="173"/>
    </location>
</feature>
<dbReference type="PANTHER" id="PTHR16435">
    <property type="entry name" value="SPERMATOGENESIS-ASSOCIATED PROTEIN 6 SPATA6"/>
    <property type="match status" value="1"/>
</dbReference>
<accession>A0A8C3XKX7</accession>
<dbReference type="Ensembl" id="ENSCSRT00000007163.1">
    <property type="protein sequence ID" value="ENSCSRP00000006948.1"/>
    <property type="gene ID" value="ENSCSRG00000005127.1"/>
</dbReference>
<proteinExistence type="inferred from homology"/>
<dbReference type="AlphaFoldDB" id="A0A8C3XKX7"/>
<dbReference type="Proteomes" id="UP000694403">
    <property type="component" value="Unplaced"/>
</dbReference>
<organism evidence="5 6">
    <name type="scientific">Chelydra serpentina</name>
    <name type="common">Snapping turtle</name>
    <name type="synonym">Testudo serpentina</name>
    <dbReference type="NCBI Taxonomy" id="8475"/>
    <lineage>
        <taxon>Eukaryota</taxon>
        <taxon>Metazoa</taxon>
        <taxon>Chordata</taxon>
        <taxon>Craniata</taxon>
        <taxon>Vertebrata</taxon>
        <taxon>Euteleostomi</taxon>
        <taxon>Archelosauria</taxon>
        <taxon>Testudinata</taxon>
        <taxon>Testudines</taxon>
        <taxon>Cryptodira</taxon>
        <taxon>Durocryptodira</taxon>
        <taxon>Americhelydia</taxon>
        <taxon>Chelydroidea</taxon>
        <taxon>Chelydridae</taxon>
        <taxon>Chelydra</taxon>
    </lineage>
</organism>
<feature type="region of interest" description="Disordered" evidence="3">
    <location>
        <begin position="243"/>
        <end position="285"/>
    </location>
</feature>
<reference evidence="5" key="2">
    <citation type="submission" date="2025-09" db="UniProtKB">
        <authorList>
            <consortium name="Ensembl"/>
        </authorList>
    </citation>
    <scope>IDENTIFICATION</scope>
</reference>
<protein>
    <recommendedName>
        <fullName evidence="4">Spermatogenesis-associated protein 6 N-terminal domain-containing protein</fullName>
    </recommendedName>
</protein>
<dbReference type="GO" id="GO:0044458">
    <property type="term" value="P:motile cilium assembly"/>
    <property type="evidence" value="ECO:0007669"/>
    <property type="project" value="TreeGrafter"/>
</dbReference>
<evidence type="ECO:0000256" key="1">
    <source>
        <dbReference type="ARBA" id="ARBA00006215"/>
    </source>
</evidence>
<evidence type="ECO:0000259" key="4">
    <source>
        <dbReference type="Pfam" id="PF14909"/>
    </source>
</evidence>
<keyword evidence="6" id="KW-1185">Reference proteome</keyword>
<evidence type="ECO:0000256" key="3">
    <source>
        <dbReference type="SAM" id="MobiDB-lite"/>
    </source>
</evidence>
<name>A0A8C3XKX7_CHESE</name>
<feature type="region of interest" description="Disordered" evidence="3">
    <location>
        <begin position="124"/>
        <end position="177"/>
    </location>
</feature>
<feature type="region of interest" description="Disordered" evidence="3">
    <location>
        <begin position="319"/>
        <end position="340"/>
    </location>
</feature>
<evidence type="ECO:0000313" key="6">
    <source>
        <dbReference type="Proteomes" id="UP000694403"/>
    </source>
</evidence>
<dbReference type="GO" id="GO:0032027">
    <property type="term" value="F:myosin light chain binding"/>
    <property type="evidence" value="ECO:0007669"/>
    <property type="project" value="InterPro"/>
</dbReference>
<sequence length="404" mass="46247">MLFFQITCPGVLLKDKSELYLSACVFGQYKRTQCVPAAFPLFLEEKLVFEKVFTDVVDPGELVELLECRFLHISFLVGEILATYEENTRDFLFPDPKLTRGHHGSDREVLMKRSFTFTVSDNLDRVHHSTPNGRLQTRSPKKNTPSPEKNRHCLATKNYEQPTIASKSRSPSPYTKRRMCELSEEARQRLAHLNLGPFEFRRETDKPPFVIRHVCILCKVFPFNLRSNIIIFFHHEKDLDGSSDSCDEHPISGTASRQFRSTSSLIRSAPASLQKHSSSPVLSRSSLRERFNTGWSTPANGEEIHKRVKTILRTHSARQRLTFDESNSSKGDSSKTREVSCKDSLCGSELQSSSSAQQNTTVHLDNGEYWSNRAAVYKGKPHRAIFEDSLEKIYRNMYKKHTQP</sequence>
<feature type="compositionally biased region" description="Polar residues" evidence="3">
    <location>
        <begin position="129"/>
        <end position="147"/>
    </location>
</feature>
<feature type="compositionally biased region" description="Polar residues" evidence="3">
    <location>
        <begin position="253"/>
        <end position="266"/>
    </location>
</feature>
<keyword evidence="2" id="KW-0597">Phosphoprotein</keyword>
<evidence type="ECO:0000256" key="2">
    <source>
        <dbReference type="ARBA" id="ARBA00022553"/>
    </source>
</evidence>
<dbReference type="InterPro" id="IPR042769">
    <property type="entry name" value="SPATA6_fam"/>
</dbReference>
<comment type="similarity">
    <text evidence="1">Belongs to the SPATA6 family.</text>
</comment>
<dbReference type="GO" id="GO:0120212">
    <property type="term" value="C:sperm head-tail coupling apparatus"/>
    <property type="evidence" value="ECO:0007669"/>
    <property type="project" value="InterPro"/>
</dbReference>
<dbReference type="Pfam" id="PF14909">
    <property type="entry name" value="SPATA6"/>
    <property type="match status" value="1"/>
</dbReference>
<feature type="domain" description="Spermatogenesis-associated protein 6 N-terminal" evidence="4">
    <location>
        <begin position="5"/>
        <end position="118"/>
    </location>
</feature>
<dbReference type="GO" id="GO:0007283">
    <property type="term" value="P:spermatogenesis"/>
    <property type="evidence" value="ECO:0007669"/>
    <property type="project" value="InterPro"/>
</dbReference>